<dbReference type="Pfam" id="PF05485">
    <property type="entry name" value="THAP"/>
    <property type="match status" value="1"/>
</dbReference>
<sequence>MCIVVGCASKRDTAKGVGMFRIPSVIYNQGEETEELTRMRREKWISAISRDDVKYKDILKSERVCGRHFVSGKPSQRWDKHNVDWAPSLNLGKKRYREKSSEAATERAERAKARRKSALEQQQLEAAKKMTLLNESGPRVVDINFSSDSASTSGDVEAMELAHEDAPVVCANEAEQQQERMATGVETQTEAFDYLYRKTVGCETPDKDAETQTEAFDYLYRETGCLEAPDKDAETQTEEFDYLVPKSSGYQAPDREFFKGDEKVRFYTGLPSYEVLLVTFEHVAPYVTRRTQSLDRFQEFVLVLMKLRLNVPLQDLAYRFNISLTTASRICSYWMVVLDAKLSTLVFWPEREQLWNTMPVCFQYAFGKKVTVVIDCFELFIERPSNLLARAQTFSSYKHHKTIKILIGISPQGSICFVSEAWGGLTSDKYLTENCGFLEHLLPGDMVMADRGFTIAESVGLKQAKLVIPAFTKGKSQLDPVDVEKTRGIANVRIHVERVIGLLRRKYTILEGTLPTDFLNSANGEVSMIDRILRVCAALVNLCPPIIPFD</sequence>
<evidence type="ECO:0000313" key="10">
    <source>
        <dbReference type="Proteomes" id="UP001159405"/>
    </source>
</evidence>
<dbReference type="PANTHER" id="PTHR23080">
    <property type="entry name" value="THAP DOMAIN PROTEIN"/>
    <property type="match status" value="1"/>
</dbReference>
<dbReference type="InterPro" id="IPR027806">
    <property type="entry name" value="HARBI1_dom"/>
</dbReference>
<keyword evidence="10" id="KW-1185">Reference proteome</keyword>
<evidence type="ECO:0000259" key="8">
    <source>
        <dbReference type="PROSITE" id="PS50950"/>
    </source>
</evidence>
<evidence type="ECO:0000313" key="9">
    <source>
        <dbReference type="EMBL" id="CAH3162525.1"/>
    </source>
</evidence>
<protein>
    <recommendedName>
        <fullName evidence="8">THAP-type domain-containing protein</fullName>
    </recommendedName>
</protein>
<proteinExistence type="predicted"/>
<dbReference type="Proteomes" id="UP001159405">
    <property type="component" value="Unassembled WGS sequence"/>
</dbReference>
<evidence type="ECO:0000256" key="3">
    <source>
        <dbReference type="ARBA" id="ARBA00022771"/>
    </source>
</evidence>
<evidence type="ECO:0000256" key="2">
    <source>
        <dbReference type="ARBA" id="ARBA00022723"/>
    </source>
</evidence>
<evidence type="ECO:0000256" key="7">
    <source>
        <dbReference type="SAM" id="MobiDB-lite"/>
    </source>
</evidence>
<feature type="domain" description="THAP-type" evidence="8">
    <location>
        <begin position="1"/>
        <end position="90"/>
    </location>
</feature>
<evidence type="ECO:0000256" key="5">
    <source>
        <dbReference type="ARBA" id="ARBA00023125"/>
    </source>
</evidence>
<dbReference type="PROSITE" id="PS50950">
    <property type="entry name" value="ZF_THAP"/>
    <property type="match status" value="1"/>
</dbReference>
<comment type="cofactor">
    <cofactor evidence="1">
        <name>a divalent metal cation</name>
        <dbReference type="ChEBI" id="CHEBI:60240"/>
    </cofactor>
</comment>
<feature type="region of interest" description="Disordered" evidence="7">
    <location>
        <begin position="96"/>
        <end position="117"/>
    </location>
</feature>
<evidence type="ECO:0000256" key="4">
    <source>
        <dbReference type="ARBA" id="ARBA00022833"/>
    </source>
</evidence>
<evidence type="ECO:0000256" key="6">
    <source>
        <dbReference type="PROSITE-ProRule" id="PRU00309"/>
    </source>
</evidence>
<name>A0ABN8QF72_9CNID</name>
<dbReference type="InterPro" id="IPR006612">
    <property type="entry name" value="THAP_Znf"/>
</dbReference>
<reference evidence="9 10" key="1">
    <citation type="submission" date="2022-05" db="EMBL/GenBank/DDBJ databases">
        <authorList>
            <consortium name="Genoscope - CEA"/>
            <person name="William W."/>
        </authorList>
    </citation>
    <scope>NUCLEOTIDE SEQUENCE [LARGE SCALE GENOMIC DNA]</scope>
</reference>
<evidence type="ECO:0000256" key="1">
    <source>
        <dbReference type="ARBA" id="ARBA00001968"/>
    </source>
</evidence>
<comment type="caution">
    <text evidence="9">The sequence shown here is derived from an EMBL/GenBank/DDBJ whole genome shotgun (WGS) entry which is preliminary data.</text>
</comment>
<gene>
    <name evidence="9" type="ORF">PLOB_00005372</name>
</gene>
<feature type="compositionally biased region" description="Basic and acidic residues" evidence="7">
    <location>
        <begin position="98"/>
        <end position="111"/>
    </location>
</feature>
<dbReference type="PANTHER" id="PTHR23080:SF63">
    <property type="entry name" value="TICK TRANSPOSON"/>
    <property type="match status" value="1"/>
</dbReference>
<organism evidence="9 10">
    <name type="scientific">Porites lobata</name>
    <dbReference type="NCBI Taxonomy" id="104759"/>
    <lineage>
        <taxon>Eukaryota</taxon>
        <taxon>Metazoa</taxon>
        <taxon>Cnidaria</taxon>
        <taxon>Anthozoa</taxon>
        <taxon>Hexacorallia</taxon>
        <taxon>Scleractinia</taxon>
        <taxon>Fungiina</taxon>
        <taxon>Poritidae</taxon>
        <taxon>Porites</taxon>
    </lineage>
</organism>
<accession>A0ABN8QF72</accession>
<keyword evidence="2" id="KW-0479">Metal-binding</keyword>
<dbReference type="Pfam" id="PF13359">
    <property type="entry name" value="DDE_Tnp_4"/>
    <property type="match status" value="1"/>
</dbReference>
<dbReference type="EMBL" id="CALNXK010000123">
    <property type="protein sequence ID" value="CAH3162525.1"/>
    <property type="molecule type" value="Genomic_DNA"/>
</dbReference>
<dbReference type="SMART" id="SM00980">
    <property type="entry name" value="THAP"/>
    <property type="match status" value="1"/>
</dbReference>
<dbReference type="SUPFAM" id="SSF57716">
    <property type="entry name" value="Glucocorticoid receptor-like (DNA-binding domain)"/>
    <property type="match status" value="1"/>
</dbReference>
<keyword evidence="4" id="KW-0862">Zinc</keyword>
<dbReference type="Pfam" id="PF13613">
    <property type="entry name" value="HTH_Tnp_4"/>
    <property type="match status" value="1"/>
</dbReference>
<keyword evidence="5 6" id="KW-0238">DNA-binding</keyword>
<dbReference type="InterPro" id="IPR027805">
    <property type="entry name" value="Transposase_HTH_dom"/>
</dbReference>
<keyword evidence="3 6" id="KW-0863">Zinc-finger</keyword>